<feature type="transmembrane region" description="Helical" evidence="6">
    <location>
        <begin position="193"/>
        <end position="213"/>
    </location>
</feature>
<dbReference type="Pfam" id="PF01027">
    <property type="entry name" value="Bax1-I"/>
    <property type="match status" value="1"/>
</dbReference>
<gene>
    <name evidence="7" type="ORF">BXT84_01030</name>
</gene>
<dbReference type="Proteomes" id="UP000325292">
    <property type="component" value="Chromosome"/>
</dbReference>
<dbReference type="EMBL" id="CP019454">
    <property type="protein sequence ID" value="AUW92716.1"/>
    <property type="molecule type" value="Genomic_DNA"/>
</dbReference>
<protein>
    <recommendedName>
        <fullName evidence="9">BAX inhibitor protein</fullName>
    </recommendedName>
</protein>
<dbReference type="InterPro" id="IPR006214">
    <property type="entry name" value="Bax_inhibitor_1-related"/>
</dbReference>
<comment type="similarity">
    <text evidence="2 6">Belongs to the BI1 family.</text>
</comment>
<feature type="transmembrane region" description="Helical" evidence="6">
    <location>
        <begin position="74"/>
        <end position="94"/>
    </location>
</feature>
<evidence type="ECO:0000313" key="8">
    <source>
        <dbReference type="Proteomes" id="UP000325292"/>
    </source>
</evidence>
<evidence type="ECO:0000256" key="5">
    <source>
        <dbReference type="ARBA" id="ARBA00023136"/>
    </source>
</evidence>
<feature type="transmembrane region" description="Helical" evidence="6">
    <location>
        <begin position="21"/>
        <end position="39"/>
    </location>
</feature>
<dbReference type="RefSeq" id="WP_103374040.1">
    <property type="nucleotide sequence ID" value="NZ_CP133983.1"/>
</dbReference>
<dbReference type="PANTHER" id="PTHR23291:SF50">
    <property type="entry name" value="PROTEIN LIFEGUARD 4"/>
    <property type="match status" value="1"/>
</dbReference>
<dbReference type="PANTHER" id="PTHR23291">
    <property type="entry name" value="BAX INHIBITOR-RELATED"/>
    <property type="match status" value="1"/>
</dbReference>
<sequence length="218" mass="23541">MYNYNSYSVSDGIDGKLMGKTLAYLVLLLGILMIGSVIGVGLGSVGLWVGFILAILSTIMVSRRVGNSGQALMWGILAAIGMGMMISTVLWYAILYQGPLLFTTVIALLLAVLVAAAVVAWIPWDFSKMGPLLFVGLIVLLVVGLLSMVIPSMGGVMMSQAYNIIGVVIFTGYLMVDFGIMRYRSRAFPEDGMAIMLAVSLLVDIVNLFLFLLRLGRR</sequence>
<evidence type="ECO:0008006" key="9">
    <source>
        <dbReference type="Google" id="ProtNLM"/>
    </source>
</evidence>
<proteinExistence type="inferred from homology"/>
<keyword evidence="8" id="KW-1185">Reference proteome</keyword>
<reference evidence="7 8" key="1">
    <citation type="journal article" date="2019" name="Sci. Rep.">
        <title>Sulfobacillus thermotolerans: new insights into resistance and metabolic capacities of acidophilic chemolithotrophs.</title>
        <authorList>
            <person name="Panyushkina A.E."/>
            <person name="Babenko V.V."/>
            <person name="Nikitina A.S."/>
            <person name="Selezneva O.V."/>
            <person name="Tsaplina I.A."/>
            <person name="Letarova M.A."/>
            <person name="Kostryukova E.S."/>
            <person name="Letarov A.V."/>
        </authorList>
    </citation>
    <scope>NUCLEOTIDE SEQUENCE [LARGE SCALE GENOMIC DNA]</scope>
    <source>
        <strain evidence="7 8">Kr1</strain>
    </source>
</reference>
<evidence type="ECO:0000313" key="7">
    <source>
        <dbReference type="EMBL" id="AUW92716.1"/>
    </source>
</evidence>
<evidence type="ECO:0000256" key="4">
    <source>
        <dbReference type="ARBA" id="ARBA00022989"/>
    </source>
</evidence>
<evidence type="ECO:0000256" key="1">
    <source>
        <dbReference type="ARBA" id="ARBA00004141"/>
    </source>
</evidence>
<keyword evidence="3 6" id="KW-0812">Transmembrane</keyword>
<feature type="transmembrane region" description="Helical" evidence="6">
    <location>
        <begin position="100"/>
        <end position="124"/>
    </location>
</feature>
<name>A0ABM6RN23_9FIRM</name>
<keyword evidence="5 6" id="KW-0472">Membrane</keyword>
<evidence type="ECO:0000256" key="3">
    <source>
        <dbReference type="ARBA" id="ARBA00022692"/>
    </source>
</evidence>
<comment type="subcellular location">
    <subcellularLocation>
        <location evidence="1">Membrane</location>
        <topology evidence="1">Multi-pass membrane protein</topology>
    </subcellularLocation>
</comment>
<evidence type="ECO:0000256" key="2">
    <source>
        <dbReference type="ARBA" id="ARBA00010350"/>
    </source>
</evidence>
<accession>A0ABM6RN23</accession>
<feature type="transmembrane region" description="Helical" evidence="6">
    <location>
        <begin position="131"/>
        <end position="150"/>
    </location>
</feature>
<feature type="transmembrane region" description="Helical" evidence="6">
    <location>
        <begin position="162"/>
        <end position="181"/>
    </location>
</feature>
<organism evidence="7 8">
    <name type="scientific">Sulfobacillus thermotolerans</name>
    <dbReference type="NCBI Taxonomy" id="338644"/>
    <lineage>
        <taxon>Bacteria</taxon>
        <taxon>Bacillati</taxon>
        <taxon>Bacillota</taxon>
        <taxon>Clostridia</taxon>
        <taxon>Eubacteriales</taxon>
        <taxon>Clostridiales Family XVII. Incertae Sedis</taxon>
        <taxon>Sulfobacillus</taxon>
    </lineage>
</organism>
<evidence type="ECO:0000256" key="6">
    <source>
        <dbReference type="RuleBase" id="RU004379"/>
    </source>
</evidence>
<keyword evidence="4 6" id="KW-1133">Transmembrane helix</keyword>